<gene>
    <name evidence="1" type="ORF">FCM35_KLT05988</name>
</gene>
<comment type="caution">
    <text evidence="1">The sequence shown here is derived from an EMBL/GenBank/DDBJ whole genome shotgun (WGS) entry which is preliminary data.</text>
</comment>
<proteinExistence type="predicted"/>
<evidence type="ECO:0000313" key="2">
    <source>
        <dbReference type="Proteomes" id="UP000623129"/>
    </source>
</evidence>
<accession>A0A833QLI9</accession>
<sequence length="170" mass="18963">MYSINLMYGVLRQKFETILYLELVTAEIELGLVWVKFWPVNSHEDYQLRFDSVGDLGGYIVMAEKLPHYVVPDLTGFKVSLPVHGGVFVSRPERELGLIRVDSVKQDAREEGYSGRTGRAEEATGRIIKSNETLTVGPETTRSELGPLCYANSAEFIQVSAEMASEGSIK</sequence>
<reference evidence="1" key="1">
    <citation type="submission" date="2020-01" db="EMBL/GenBank/DDBJ databases">
        <title>Genome sequence of Kobresia littledalei, the first chromosome-level genome in the family Cyperaceae.</title>
        <authorList>
            <person name="Qu G."/>
        </authorList>
    </citation>
    <scope>NUCLEOTIDE SEQUENCE</scope>
    <source>
        <strain evidence="1">C.B.Clarke</strain>
        <tissue evidence="1">Leaf</tissue>
    </source>
</reference>
<name>A0A833QLI9_9POAL</name>
<dbReference type="Proteomes" id="UP000623129">
    <property type="component" value="Unassembled WGS sequence"/>
</dbReference>
<organism evidence="1 2">
    <name type="scientific">Carex littledalei</name>
    <dbReference type="NCBI Taxonomy" id="544730"/>
    <lineage>
        <taxon>Eukaryota</taxon>
        <taxon>Viridiplantae</taxon>
        <taxon>Streptophyta</taxon>
        <taxon>Embryophyta</taxon>
        <taxon>Tracheophyta</taxon>
        <taxon>Spermatophyta</taxon>
        <taxon>Magnoliopsida</taxon>
        <taxon>Liliopsida</taxon>
        <taxon>Poales</taxon>
        <taxon>Cyperaceae</taxon>
        <taxon>Cyperoideae</taxon>
        <taxon>Cariceae</taxon>
        <taxon>Carex</taxon>
        <taxon>Carex subgen. Euthyceras</taxon>
    </lineage>
</organism>
<protein>
    <submittedName>
        <fullName evidence="1">Uncharacterized protein</fullName>
    </submittedName>
</protein>
<evidence type="ECO:0000313" key="1">
    <source>
        <dbReference type="EMBL" id="KAF3328910.1"/>
    </source>
</evidence>
<dbReference type="AlphaFoldDB" id="A0A833QLI9"/>
<dbReference type="OrthoDB" id="408933at2759"/>
<keyword evidence="2" id="KW-1185">Reference proteome</keyword>
<dbReference type="EMBL" id="SWLB01000015">
    <property type="protein sequence ID" value="KAF3328910.1"/>
    <property type="molecule type" value="Genomic_DNA"/>
</dbReference>